<keyword evidence="1" id="KW-0433">Leucine-rich repeat</keyword>
<comment type="caution">
    <text evidence="8">The sequence shown here is derived from an EMBL/GenBank/DDBJ whole genome shotgun (WGS) entry which is preliminary data.</text>
</comment>
<evidence type="ECO:0000256" key="5">
    <source>
        <dbReference type="SAM" id="MobiDB-lite"/>
    </source>
</evidence>
<name>A0ABP0G8A1_CLALP</name>
<keyword evidence="4" id="KW-0325">Glycoprotein</keyword>
<protein>
    <submittedName>
        <fullName evidence="8">Uncharacterized protein</fullName>
    </submittedName>
</protein>
<keyword evidence="3" id="KW-0677">Repeat</keyword>
<proteinExistence type="predicted"/>
<evidence type="ECO:0000256" key="3">
    <source>
        <dbReference type="ARBA" id="ARBA00022737"/>
    </source>
</evidence>
<feature type="region of interest" description="Disordered" evidence="5">
    <location>
        <begin position="534"/>
        <end position="576"/>
    </location>
</feature>
<evidence type="ECO:0000256" key="4">
    <source>
        <dbReference type="ARBA" id="ARBA00023180"/>
    </source>
</evidence>
<dbReference type="Pfam" id="PF13855">
    <property type="entry name" value="LRR_8"/>
    <property type="match status" value="2"/>
</dbReference>
<evidence type="ECO:0000256" key="2">
    <source>
        <dbReference type="ARBA" id="ARBA00022729"/>
    </source>
</evidence>
<keyword evidence="6" id="KW-0472">Membrane</keyword>
<dbReference type="PANTHER" id="PTHR45842">
    <property type="entry name" value="SYNAPTIC ADHESION-LIKE MOLECULE SALM"/>
    <property type="match status" value="1"/>
</dbReference>
<accession>A0ABP0G8A1</accession>
<dbReference type="InterPro" id="IPR032675">
    <property type="entry name" value="LRR_dom_sf"/>
</dbReference>
<dbReference type="EMBL" id="CAWYQH010000108">
    <property type="protein sequence ID" value="CAK8688043.1"/>
    <property type="molecule type" value="Genomic_DNA"/>
</dbReference>
<evidence type="ECO:0000313" key="9">
    <source>
        <dbReference type="Proteomes" id="UP001642483"/>
    </source>
</evidence>
<dbReference type="SMART" id="SM00369">
    <property type="entry name" value="LRR_TYP"/>
    <property type="match status" value="6"/>
</dbReference>
<feature type="transmembrane region" description="Helical" evidence="6">
    <location>
        <begin position="382"/>
        <end position="408"/>
    </location>
</feature>
<keyword evidence="6" id="KW-1133">Transmembrane helix</keyword>
<dbReference type="PANTHER" id="PTHR45842:SF12">
    <property type="entry name" value="KEKKON 5, ISOFORM A"/>
    <property type="match status" value="1"/>
</dbReference>
<feature type="signal peptide" evidence="7">
    <location>
        <begin position="1"/>
        <end position="21"/>
    </location>
</feature>
<dbReference type="Gene3D" id="3.80.10.10">
    <property type="entry name" value="Ribonuclease Inhibitor"/>
    <property type="match status" value="3"/>
</dbReference>
<evidence type="ECO:0000256" key="7">
    <source>
        <dbReference type="SAM" id="SignalP"/>
    </source>
</evidence>
<reference evidence="8 9" key="1">
    <citation type="submission" date="2024-02" db="EMBL/GenBank/DDBJ databases">
        <authorList>
            <person name="Daric V."/>
            <person name="Darras S."/>
        </authorList>
    </citation>
    <scope>NUCLEOTIDE SEQUENCE [LARGE SCALE GENOMIC DNA]</scope>
</reference>
<feature type="compositionally biased region" description="Basic and acidic residues" evidence="5">
    <location>
        <begin position="536"/>
        <end position="553"/>
    </location>
</feature>
<evidence type="ECO:0000256" key="6">
    <source>
        <dbReference type="SAM" id="Phobius"/>
    </source>
</evidence>
<gene>
    <name evidence="8" type="ORF">CVLEPA_LOCUS20083</name>
</gene>
<evidence type="ECO:0000256" key="1">
    <source>
        <dbReference type="ARBA" id="ARBA00022614"/>
    </source>
</evidence>
<dbReference type="PROSITE" id="PS51450">
    <property type="entry name" value="LRR"/>
    <property type="match status" value="5"/>
</dbReference>
<dbReference type="SUPFAM" id="SSF52058">
    <property type="entry name" value="L domain-like"/>
    <property type="match status" value="1"/>
</dbReference>
<dbReference type="InterPro" id="IPR003591">
    <property type="entry name" value="Leu-rich_rpt_typical-subtyp"/>
</dbReference>
<dbReference type="PRINTS" id="PR00019">
    <property type="entry name" value="LEURICHRPT"/>
</dbReference>
<sequence length="576" mass="64896">MGGTAATVYIFMLVIVMKGQGQDTGIKFCPEKCKCRNKTVNCNNAGLQRLPPIIPILSERLLLNNNRLQSTTLYTENRDGMRELSASYNPFHELILLDLSSNHLQTLDDDFFFYSSNVERLQLDDNKLTDLRAVVDLVKEDTSPFRHMIRLRELSAKSNKIVSELVQVHFQNLHNLQKLDLSDNQIPSIAQEAFYESTMLRELHLSKNRIKSLECGAFAKLMQLEILDLSQNQLSGADVSALGFLPRLETLNLANNQIENLPEAIIFPLLKHLDLSQNLISQVSGDTFQNSQQLFFLNLSRNLLEEGPLVANRSPLIVEASHNHFPCQCRSWEDSTNCTDFQQFSRVWSSDVCVICSKLLEETTVLGLNMSCHDNQKPWKHLSLVATVGAIGGVAMGTILSLVIVCSLKQPKKLGSGQQVNTTGSRPTFRQQVQRLQNSIQRSIRSTAKEESSSMHRYYSIRNQSKSYGSTQPQNDTIYSEINDINPSMSHHRITKKLTNDNSQFVNDDGYCFPIGQSVPAPIDLKVGLQQQTGFDKAEFHEAAEPSHDKEGTRTAGSRPEEQAYSYIDLTLNNQR</sequence>
<keyword evidence="6" id="KW-0812">Transmembrane</keyword>
<feature type="chain" id="PRO_5045471831" evidence="7">
    <location>
        <begin position="22"/>
        <end position="576"/>
    </location>
</feature>
<dbReference type="Pfam" id="PF13516">
    <property type="entry name" value="LRR_6"/>
    <property type="match status" value="1"/>
</dbReference>
<keyword evidence="9" id="KW-1185">Reference proteome</keyword>
<dbReference type="InterPro" id="IPR001611">
    <property type="entry name" value="Leu-rich_rpt"/>
</dbReference>
<dbReference type="Proteomes" id="UP001642483">
    <property type="component" value="Unassembled WGS sequence"/>
</dbReference>
<dbReference type="SMART" id="SM00365">
    <property type="entry name" value="LRR_SD22"/>
    <property type="match status" value="5"/>
</dbReference>
<organism evidence="8 9">
    <name type="scientific">Clavelina lepadiformis</name>
    <name type="common">Light-bulb sea squirt</name>
    <name type="synonym">Ascidia lepadiformis</name>
    <dbReference type="NCBI Taxonomy" id="159417"/>
    <lineage>
        <taxon>Eukaryota</taxon>
        <taxon>Metazoa</taxon>
        <taxon>Chordata</taxon>
        <taxon>Tunicata</taxon>
        <taxon>Ascidiacea</taxon>
        <taxon>Aplousobranchia</taxon>
        <taxon>Clavelinidae</taxon>
        <taxon>Clavelina</taxon>
    </lineage>
</organism>
<dbReference type="InterPro" id="IPR050467">
    <property type="entry name" value="LRFN"/>
</dbReference>
<evidence type="ECO:0000313" key="8">
    <source>
        <dbReference type="EMBL" id="CAK8688043.1"/>
    </source>
</evidence>
<keyword evidence="2 7" id="KW-0732">Signal</keyword>